<feature type="signal peptide" evidence="1">
    <location>
        <begin position="1"/>
        <end position="33"/>
    </location>
</feature>
<keyword evidence="3" id="KW-1185">Reference proteome</keyword>
<evidence type="ECO:0000313" key="3">
    <source>
        <dbReference type="Proteomes" id="UP000186817"/>
    </source>
</evidence>
<proteinExistence type="predicted"/>
<gene>
    <name evidence="2" type="ORF">AK812_SmicGene7371</name>
</gene>
<accession>A0A1Q9ENS9</accession>
<organism evidence="2 3">
    <name type="scientific">Symbiodinium microadriaticum</name>
    <name type="common">Dinoflagellate</name>
    <name type="synonym">Zooxanthella microadriatica</name>
    <dbReference type="NCBI Taxonomy" id="2951"/>
    <lineage>
        <taxon>Eukaryota</taxon>
        <taxon>Sar</taxon>
        <taxon>Alveolata</taxon>
        <taxon>Dinophyceae</taxon>
        <taxon>Suessiales</taxon>
        <taxon>Symbiodiniaceae</taxon>
        <taxon>Symbiodinium</taxon>
    </lineage>
</organism>
<sequence>MKVLRAQRRPTQTNELMAMYWACLLVEWVLAQADSSCGLVAARSQDLVAEHENQLFVDQQQDLPVVAAEVTFANLSRFQTAAMTVILQPTCLKCLDVALSLRPEHTAALHLLQQFFLEGPGAADPTFKQEFTIGLKLVDQVRRPQFNPSSNVSTSNVYGCRFVQTFGVLTKAEYSKLTGKDPGQISKVLNPVSWAWTNPSTAATYYLIDLTDLPSGLAQGIQRVEVFSEQLTSLEELFLSADCQITKNQGRHVFTSILSSSMAKRPTELHPGARKPMTLEELKAKHEQAEAETPLPADSAAAASSAGLDLPAEHHAVGIDLDAVQGVKNKTRRRKKVAATSIQDLLLADSFMESLAKCGQGSDQSHIVAMVCDLCGGLLRSEAAWKEVTEHWQLHAPVLEPVAKALDDCFSVCRCLLTLLGAGDDEATAGLAGLQGAQAVQTVLNYKGKDVLLRAYRAMLVKPASFGEAQVREVQRTAGSSEALKPEVAEVQDLLTRLELVDGQPAAEDLESILEKMQKLRAGLRESRLQPLEERVKSMVDATARCCMGIASGVDNRTVASVDAMLTFYSKAMRMHNRAGVFLECLQKACRNNGCDFDTLAKNLPAEPLVLGSAGYDTIVEATGHCLLEVYHFIIDKVCVQKSPLAEHSKNLNLLPCSTTGSQSCVALVTGRAGENLFKSLRVTIERINSASSCLKIIVDKFAGSGVMNKMPPSVRHLVDMRLSELLGITGSRTCYEECVVFKCTDFTGKLQQCLTRAVALSKGFQEGGGNPWKASLTATSTLAEVFEAADSILGGLDGKELRRACEQSIQELENAKDFIKAFSKGMPFEEAKEALDLLANQIEAQSPKHSKLLLTESFLAHACKKLASGPDEKMMQLLSQEQGFLLSNQLGLSENDLPAALREAMKQHLA</sequence>
<comment type="caution">
    <text evidence="2">The sequence shown here is derived from an EMBL/GenBank/DDBJ whole genome shotgun (WGS) entry which is preliminary data.</text>
</comment>
<protein>
    <submittedName>
        <fullName evidence="2">Uncharacterized protein</fullName>
    </submittedName>
</protein>
<reference evidence="2 3" key="1">
    <citation type="submission" date="2016-02" db="EMBL/GenBank/DDBJ databases">
        <title>Genome analysis of coral dinoflagellate symbionts highlights evolutionary adaptations to a symbiotic lifestyle.</title>
        <authorList>
            <person name="Aranda M."/>
            <person name="Li Y."/>
            <person name="Liew Y.J."/>
            <person name="Baumgarten S."/>
            <person name="Simakov O."/>
            <person name="Wilson M."/>
            <person name="Piel J."/>
            <person name="Ashoor H."/>
            <person name="Bougouffa S."/>
            <person name="Bajic V.B."/>
            <person name="Ryu T."/>
            <person name="Ravasi T."/>
            <person name="Bayer T."/>
            <person name="Micklem G."/>
            <person name="Kim H."/>
            <person name="Bhak J."/>
            <person name="Lajeunesse T.C."/>
            <person name="Voolstra C.R."/>
        </authorList>
    </citation>
    <scope>NUCLEOTIDE SEQUENCE [LARGE SCALE GENOMIC DNA]</scope>
    <source>
        <strain evidence="2 3">CCMP2467</strain>
    </source>
</reference>
<evidence type="ECO:0000313" key="2">
    <source>
        <dbReference type="EMBL" id="OLQ09072.1"/>
    </source>
</evidence>
<keyword evidence="1" id="KW-0732">Signal</keyword>
<dbReference type="EMBL" id="LSRX01000104">
    <property type="protein sequence ID" value="OLQ09072.1"/>
    <property type="molecule type" value="Genomic_DNA"/>
</dbReference>
<dbReference type="Proteomes" id="UP000186817">
    <property type="component" value="Unassembled WGS sequence"/>
</dbReference>
<dbReference type="OrthoDB" id="427658at2759"/>
<evidence type="ECO:0000256" key="1">
    <source>
        <dbReference type="SAM" id="SignalP"/>
    </source>
</evidence>
<dbReference type="AlphaFoldDB" id="A0A1Q9ENS9"/>
<name>A0A1Q9ENS9_SYMMI</name>
<feature type="chain" id="PRO_5010355497" evidence="1">
    <location>
        <begin position="34"/>
        <end position="911"/>
    </location>
</feature>